<evidence type="ECO:0000256" key="2">
    <source>
        <dbReference type="ARBA" id="ARBA00022946"/>
    </source>
</evidence>
<name>A0A2G9UN86_TELCI</name>
<dbReference type="InterPro" id="IPR052377">
    <property type="entry name" value="Mitochondrial_ECH-domain"/>
</dbReference>
<dbReference type="OrthoDB" id="2139957at2759"/>
<accession>A0A2G9UN86</accession>
<dbReference type="GO" id="GO:0016836">
    <property type="term" value="F:hydro-lyase activity"/>
    <property type="evidence" value="ECO:0007669"/>
    <property type="project" value="TreeGrafter"/>
</dbReference>
<keyword evidence="4" id="KW-0413">Isomerase</keyword>
<gene>
    <name evidence="4" type="ORF">TELCIR_06475</name>
</gene>
<dbReference type="CDD" id="cd06558">
    <property type="entry name" value="crotonase-like"/>
    <property type="match status" value="1"/>
</dbReference>
<dbReference type="GO" id="GO:0005739">
    <property type="term" value="C:mitochondrion"/>
    <property type="evidence" value="ECO:0007669"/>
    <property type="project" value="TreeGrafter"/>
</dbReference>
<dbReference type="PANTHER" id="PTHR43602">
    <property type="match status" value="1"/>
</dbReference>
<dbReference type="GO" id="GO:0006631">
    <property type="term" value="P:fatty acid metabolic process"/>
    <property type="evidence" value="ECO:0007669"/>
    <property type="project" value="UniProtKB-KW"/>
</dbReference>
<organism evidence="4 5">
    <name type="scientific">Teladorsagia circumcincta</name>
    <name type="common">Brown stomach worm</name>
    <name type="synonym">Ostertagia circumcincta</name>
    <dbReference type="NCBI Taxonomy" id="45464"/>
    <lineage>
        <taxon>Eukaryota</taxon>
        <taxon>Metazoa</taxon>
        <taxon>Ecdysozoa</taxon>
        <taxon>Nematoda</taxon>
        <taxon>Chromadorea</taxon>
        <taxon>Rhabditida</taxon>
        <taxon>Rhabditina</taxon>
        <taxon>Rhabditomorpha</taxon>
        <taxon>Strongyloidea</taxon>
        <taxon>Trichostrongylidae</taxon>
        <taxon>Teladorsagia</taxon>
    </lineage>
</organism>
<dbReference type="InterPro" id="IPR029045">
    <property type="entry name" value="ClpP/crotonase-like_dom_sf"/>
</dbReference>
<evidence type="ECO:0000256" key="1">
    <source>
        <dbReference type="ARBA" id="ARBA00022832"/>
    </source>
</evidence>
<reference evidence="4 5" key="1">
    <citation type="submission" date="2015-09" db="EMBL/GenBank/DDBJ databases">
        <title>Draft genome of the parasitic nematode Teladorsagia circumcincta isolate WARC Sus (inbred).</title>
        <authorList>
            <person name="Mitreva M."/>
        </authorList>
    </citation>
    <scope>NUCLEOTIDE SEQUENCE [LARGE SCALE GENOMIC DNA]</scope>
    <source>
        <strain evidence="4 5">S</strain>
    </source>
</reference>
<dbReference type="AlphaFoldDB" id="A0A2G9UN86"/>
<keyword evidence="1" id="KW-0276">Fatty acid metabolism</keyword>
<dbReference type="PANTHER" id="PTHR43602:SF1">
    <property type="entry name" value="ENOYL-COA HYDRATASE DOMAIN-CONTAINING PROTEIN 3, MITOCHONDRIAL"/>
    <property type="match status" value="1"/>
</dbReference>
<evidence type="ECO:0000313" key="4">
    <source>
        <dbReference type="EMBL" id="PIO71623.1"/>
    </source>
</evidence>
<sequence length="189" mass="20042">MYTWKRAFSSASSLIGRELYQGESVVRLILKDAKRRNALSLDMIEELTKELKEINSISKVRSVIISSEGPAFSSGHDLRELVRGVAAAAGCQLVASCDIVVAADNSKFMVPGQKVGLFCSTPGIALARAVPHKVALDMLLTGEPIDAQNCVVELGVTSHAGAKSKPNLVQVNQALHAPGVGRTTFLGGE</sequence>
<dbReference type="SUPFAM" id="SSF52096">
    <property type="entry name" value="ClpP/crotonase"/>
    <property type="match status" value="1"/>
</dbReference>
<dbReference type="Pfam" id="PF00378">
    <property type="entry name" value="ECH_1"/>
    <property type="match status" value="1"/>
</dbReference>
<dbReference type="Proteomes" id="UP000230423">
    <property type="component" value="Unassembled WGS sequence"/>
</dbReference>
<dbReference type="Gene3D" id="3.90.226.10">
    <property type="entry name" value="2-enoyl-CoA Hydratase, Chain A, domain 1"/>
    <property type="match status" value="2"/>
</dbReference>
<dbReference type="InterPro" id="IPR001753">
    <property type="entry name" value="Enoyl-CoA_hydra/iso"/>
</dbReference>
<proteinExistence type="predicted"/>
<keyword evidence="2" id="KW-0809">Transit peptide</keyword>
<keyword evidence="3" id="KW-0443">Lipid metabolism</keyword>
<evidence type="ECO:0000313" key="5">
    <source>
        <dbReference type="Proteomes" id="UP000230423"/>
    </source>
</evidence>
<keyword evidence="5" id="KW-1185">Reference proteome</keyword>
<evidence type="ECO:0000256" key="3">
    <source>
        <dbReference type="ARBA" id="ARBA00023098"/>
    </source>
</evidence>
<dbReference type="GO" id="GO:0016853">
    <property type="term" value="F:isomerase activity"/>
    <property type="evidence" value="ECO:0007669"/>
    <property type="project" value="UniProtKB-KW"/>
</dbReference>
<dbReference type="EMBL" id="KZ345900">
    <property type="protein sequence ID" value="PIO71623.1"/>
    <property type="molecule type" value="Genomic_DNA"/>
</dbReference>
<protein>
    <submittedName>
        <fullName evidence="4">Enoyl-CoA hydratase/isomerase family protein</fullName>
    </submittedName>
</protein>